<dbReference type="RefSeq" id="WP_192771231.1">
    <property type="nucleotide sequence ID" value="NZ_JADBEB010000001.1"/>
</dbReference>
<dbReference type="EMBL" id="JADBEB010000001">
    <property type="protein sequence ID" value="MBE1492305.1"/>
    <property type="molecule type" value="Genomic_DNA"/>
</dbReference>
<reference evidence="3" key="1">
    <citation type="submission" date="2020-10" db="EMBL/GenBank/DDBJ databases">
        <title>Sequencing the genomes of 1000 actinobacteria strains.</title>
        <authorList>
            <person name="Klenk H.-P."/>
        </authorList>
    </citation>
    <scope>NUCLEOTIDE SEQUENCE</scope>
    <source>
        <strain evidence="3">DSM 46832</strain>
    </source>
</reference>
<organism evidence="3 4">
    <name type="scientific">Plantactinospora soyae</name>
    <dbReference type="NCBI Taxonomy" id="1544732"/>
    <lineage>
        <taxon>Bacteria</taxon>
        <taxon>Bacillati</taxon>
        <taxon>Actinomycetota</taxon>
        <taxon>Actinomycetes</taxon>
        <taxon>Micromonosporales</taxon>
        <taxon>Micromonosporaceae</taxon>
        <taxon>Plantactinospora</taxon>
    </lineage>
</organism>
<feature type="region of interest" description="Disordered" evidence="1">
    <location>
        <begin position="154"/>
        <end position="193"/>
    </location>
</feature>
<protein>
    <recommendedName>
        <fullName evidence="5">Trp biosynthesis protein</fullName>
    </recommendedName>
</protein>
<evidence type="ECO:0000256" key="2">
    <source>
        <dbReference type="SAM" id="Phobius"/>
    </source>
</evidence>
<keyword evidence="2" id="KW-0472">Membrane</keyword>
<dbReference type="InterPro" id="IPR019051">
    <property type="entry name" value="Trp_biosyn_TM_oprn/chp"/>
</dbReference>
<feature type="transmembrane region" description="Helical" evidence="2">
    <location>
        <begin position="88"/>
        <end position="108"/>
    </location>
</feature>
<feature type="transmembrane region" description="Helical" evidence="2">
    <location>
        <begin position="62"/>
        <end position="81"/>
    </location>
</feature>
<evidence type="ECO:0008006" key="5">
    <source>
        <dbReference type="Google" id="ProtNLM"/>
    </source>
</evidence>
<feature type="transmembrane region" description="Helical" evidence="2">
    <location>
        <begin position="120"/>
        <end position="144"/>
    </location>
</feature>
<name>A0A927MEQ5_9ACTN</name>
<feature type="compositionally biased region" description="Basic and acidic residues" evidence="1">
    <location>
        <begin position="183"/>
        <end position="193"/>
    </location>
</feature>
<keyword evidence="4" id="KW-1185">Reference proteome</keyword>
<evidence type="ECO:0000313" key="4">
    <source>
        <dbReference type="Proteomes" id="UP000649753"/>
    </source>
</evidence>
<dbReference type="Proteomes" id="UP000649753">
    <property type="component" value="Unassembled WGS sequence"/>
</dbReference>
<accession>A0A927MEQ5</accession>
<evidence type="ECO:0000313" key="3">
    <source>
        <dbReference type="EMBL" id="MBE1492305.1"/>
    </source>
</evidence>
<gene>
    <name evidence="3" type="ORF">H4W31_007943</name>
</gene>
<keyword evidence="2" id="KW-1133">Transmembrane helix</keyword>
<comment type="caution">
    <text evidence="3">The sequence shown here is derived from an EMBL/GenBank/DDBJ whole genome shotgun (WGS) entry which is preliminary data.</text>
</comment>
<sequence length="193" mass="19584">MSDAGEPSPAGRRVLAYTVLGCLLGAGLAVFAATRTWAVEVAARPAPLPATRTVHSGADLLPWLPALALVGLAGAGAVLGTRGLGRRLVGGLLAAVGAGVAIGGAYGGFGTDQGDIRLTWPLLCVLGGLLTMVAGGVTTARGAAWPVMGARYERAPRRSEPEPNPVADESRLDGRRTRAAWDALDRGEDPTVG</sequence>
<keyword evidence="2" id="KW-0812">Transmembrane</keyword>
<dbReference type="AlphaFoldDB" id="A0A927MEQ5"/>
<dbReference type="Pfam" id="PF09534">
    <property type="entry name" value="Trp_oprn_chp"/>
    <property type="match status" value="1"/>
</dbReference>
<proteinExistence type="predicted"/>
<evidence type="ECO:0000256" key="1">
    <source>
        <dbReference type="SAM" id="MobiDB-lite"/>
    </source>
</evidence>